<proteinExistence type="predicted"/>
<evidence type="ECO:0000313" key="3">
    <source>
        <dbReference type="Proteomes" id="UP000241222"/>
    </source>
</evidence>
<evidence type="ECO:0000259" key="1">
    <source>
        <dbReference type="Pfam" id="PF00535"/>
    </source>
</evidence>
<dbReference type="InterPro" id="IPR001173">
    <property type="entry name" value="Glyco_trans_2-like"/>
</dbReference>
<dbReference type="EMBL" id="PYMH01000001">
    <property type="protein sequence ID" value="PSU35565.1"/>
    <property type="molecule type" value="Genomic_DNA"/>
</dbReference>
<protein>
    <recommendedName>
        <fullName evidence="1">Glycosyltransferase 2-like domain-containing protein</fullName>
    </recommendedName>
</protein>
<gene>
    <name evidence="2" type="ORF">C9I99_00655</name>
</gene>
<dbReference type="CDD" id="cd00761">
    <property type="entry name" value="Glyco_tranf_GTA_type"/>
    <property type="match status" value="1"/>
</dbReference>
<dbReference type="Gene3D" id="3.90.550.10">
    <property type="entry name" value="Spore Coat Polysaccharide Biosynthesis Protein SpsA, Chain A"/>
    <property type="match status" value="1"/>
</dbReference>
<feature type="domain" description="Glycosyltransferase 2-like" evidence="1">
    <location>
        <begin position="11"/>
        <end position="141"/>
    </location>
</feature>
<evidence type="ECO:0000313" key="2">
    <source>
        <dbReference type="EMBL" id="PSU35565.1"/>
    </source>
</evidence>
<name>A0A2T3J2Q8_9GAMM</name>
<dbReference type="InterPro" id="IPR029044">
    <property type="entry name" value="Nucleotide-diphossugar_trans"/>
</dbReference>
<dbReference type="OrthoDB" id="7248516at2"/>
<sequence>MDLAMINNIQICVFAYNLEKTIKSNIINLINSCSEYTPDIYVMINGCRDNTFSIVSQIAKDHPNIHPINIELGDKSNAWNTFIFQYYSKSSLAIFADGDLCFEENAINNLLDFHFRNPHYNAISSFPCDKGRSSQQWRYNLLREHQFTGALYLLSPRFIDKIIDQDVKLPVGLIGDDSMLGYLSATDICSGTDLPIQRIGVCTNAIFIYDSLNPLSWQDCKLYLRRRLRYSLRYFQQHSIVTNLKRSGIQAMPDLAIKETTAPLSKIRWFSSNLLFDVISKVIIDHQRSKLCKK</sequence>
<dbReference type="Pfam" id="PF00535">
    <property type="entry name" value="Glycos_transf_2"/>
    <property type="match status" value="1"/>
</dbReference>
<dbReference type="SUPFAM" id="SSF53448">
    <property type="entry name" value="Nucleotide-diphospho-sugar transferases"/>
    <property type="match status" value="1"/>
</dbReference>
<reference evidence="2 3" key="1">
    <citation type="submission" date="2018-03" db="EMBL/GenBank/DDBJ databases">
        <title>Whole genome sequencing of Histamine producing bacteria.</title>
        <authorList>
            <person name="Butler K."/>
        </authorList>
    </citation>
    <scope>NUCLEOTIDE SEQUENCE [LARGE SCALE GENOMIC DNA]</scope>
    <source>
        <strain evidence="2 3">JCM 13586</strain>
    </source>
</reference>
<keyword evidence="3" id="KW-1185">Reference proteome</keyword>
<organism evidence="2 3">
    <name type="scientific">Photobacterium lutimaris</name>
    <dbReference type="NCBI Taxonomy" id="388278"/>
    <lineage>
        <taxon>Bacteria</taxon>
        <taxon>Pseudomonadati</taxon>
        <taxon>Pseudomonadota</taxon>
        <taxon>Gammaproteobacteria</taxon>
        <taxon>Vibrionales</taxon>
        <taxon>Vibrionaceae</taxon>
        <taxon>Photobacterium</taxon>
    </lineage>
</organism>
<dbReference type="AlphaFoldDB" id="A0A2T3J2Q8"/>
<comment type="caution">
    <text evidence="2">The sequence shown here is derived from an EMBL/GenBank/DDBJ whole genome shotgun (WGS) entry which is preliminary data.</text>
</comment>
<accession>A0A2T3J2Q8</accession>
<dbReference type="Proteomes" id="UP000241222">
    <property type="component" value="Unassembled WGS sequence"/>
</dbReference>